<keyword evidence="1" id="KW-0614">Plasmid</keyword>
<name>A0A343VR90_9MYCO</name>
<proteinExistence type="predicted"/>
<accession>A0A343VR90</accession>
<organism evidence="1">
    <name type="scientific">Mycolicibacterium sp. CBMA 213</name>
    <dbReference type="NCBI Taxonomy" id="1968788"/>
    <lineage>
        <taxon>Bacteria</taxon>
        <taxon>Bacillati</taxon>
        <taxon>Actinomycetota</taxon>
        <taxon>Actinomycetes</taxon>
        <taxon>Mycobacteriales</taxon>
        <taxon>Mycobacteriaceae</taxon>
        <taxon>Mycolicibacterium</taxon>
    </lineage>
</organism>
<sequence>MSDLTGLQQSLDLYGAAVYWRYVFCAENEPAALATKLRERAVAAGASHNQLFDAEQHVRECVLTKRKPLMAGHSFPYFRNEATR</sequence>
<protein>
    <submittedName>
        <fullName evidence="1">Uncharacterized protein</fullName>
    </submittedName>
</protein>
<reference evidence="1" key="1">
    <citation type="journal article" date="2018" name="Front. Microbiol.">
        <title>Beyond the Limits: tRNA Array Units in Mycobacterium Genomes.</title>
        <authorList>
            <person name="Morgado S.M."/>
            <person name="Vicente A.C."/>
        </authorList>
    </citation>
    <scope>NUCLEOTIDE SEQUENCE</scope>
    <source>
        <strain evidence="1">CBMA 213</strain>
        <plasmid evidence="1">pCBMA213_1</plasmid>
    </source>
</reference>
<dbReference type="RefSeq" id="WP_155921871.1">
    <property type="nucleotide sequence ID" value="NZ_MF600313.1"/>
</dbReference>
<dbReference type="AlphaFoldDB" id="A0A343VR90"/>
<dbReference type="EMBL" id="MF600313">
    <property type="protein sequence ID" value="AVN58414.1"/>
    <property type="molecule type" value="Genomic_DNA"/>
</dbReference>
<evidence type="ECO:0000313" key="1">
    <source>
        <dbReference type="EMBL" id="AVN58414.1"/>
    </source>
</evidence>
<geneLocation type="plasmid" evidence="1">
    <name>pCBMA213_1</name>
</geneLocation>
<gene>
    <name evidence="1" type="ORF">B5P44_p00119</name>
</gene>